<dbReference type="Pfam" id="PF03938">
    <property type="entry name" value="OmpH"/>
    <property type="match status" value="1"/>
</dbReference>
<dbReference type="GO" id="GO:0051082">
    <property type="term" value="F:unfolded protein binding"/>
    <property type="evidence" value="ECO:0007669"/>
    <property type="project" value="InterPro"/>
</dbReference>
<keyword evidence="4" id="KW-1185">Reference proteome</keyword>
<comment type="caution">
    <text evidence="3">The sequence shown here is derived from an EMBL/GenBank/DDBJ whole genome shotgun (WGS) entry which is preliminary data.</text>
</comment>
<dbReference type="Gene3D" id="3.30.910.20">
    <property type="entry name" value="Skp domain"/>
    <property type="match status" value="1"/>
</dbReference>
<evidence type="ECO:0000313" key="4">
    <source>
        <dbReference type="Proteomes" id="UP000175679"/>
    </source>
</evidence>
<organism evidence="3 4">
    <name type="scientific">Wolbachia pipientis</name>
    <dbReference type="NCBI Taxonomy" id="955"/>
    <lineage>
        <taxon>Bacteria</taxon>
        <taxon>Pseudomonadati</taxon>
        <taxon>Pseudomonadota</taxon>
        <taxon>Alphaproteobacteria</taxon>
        <taxon>Rickettsiales</taxon>
        <taxon>Anaplasmataceae</taxon>
        <taxon>Wolbachieae</taxon>
        <taxon>Wolbachia</taxon>
    </lineage>
</organism>
<dbReference type="AlphaFoldDB" id="A0A1E7QJX9"/>
<reference evidence="3 4" key="1">
    <citation type="submission" date="2016-09" db="EMBL/GenBank/DDBJ databases">
        <title>Genomic evidence for plant-parasitic nematodes as the earliest Wolbachia hosts.</title>
        <authorList>
            <person name="Brown A.M."/>
            <person name="Wasala S.K."/>
            <person name="Howe D.K."/>
            <person name="Peetz A.B."/>
            <person name="Zasada I.A."/>
            <person name="Denver D.R."/>
        </authorList>
    </citation>
    <scope>NUCLEOTIDE SEQUENCE [LARGE SCALE GENOMIC DNA]</scope>
    <source>
        <strain evidence="4">wPpe</strain>
    </source>
</reference>
<dbReference type="GO" id="GO:0005829">
    <property type="term" value="C:cytosol"/>
    <property type="evidence" value="ECO:0007669"/>
    <property type="project" value="TreeGrafter"/>
</dbReference>
<keyword evidence="2" id="KW-0732">Signal</keyword>
<dbReference type="PANTHER" id="PTHR35089:SF1">
    <property type="entry name" value="CHAPERONE PROTEIN SKP"/>
    <property type="match status" value="1"/>
</dbReference>
<comment type="similarity">
    <text evidence="1">Belongs to the Skp family.</text>
</comment>
<sequence>MKNLLILICVLFSSVSLFFSFLKNPEHVSSTESTLAIIDSTKIIKNSLALNNIGQQLKEQSFELEQEFRKEMDKFRLSQEEIDLLSEEAKKEKQEQIERDTSQIRDHYTKRASGLDHNYNDAINSIVNKVKEVIKEVAESEKIDLVFEKNVVWYLKNKIDLSDKVLESINKVMPKFDLKGVK</sequence>
<dbReference type="InterPro" id="IPR005632">
    <property type="entry name" value="Chaperone_Skp"/>
</dbReference>
<evidence type="ECO:0000256" key="1">
    <source>
        <dbReference type="ARBA" id="ARBA00009091"/>
    </source>
</evidence>
<evidence type="ECO:0000313" key="3">
    <source>
        <dbReference type="EMBL" id="OEY86780.1"/>
    </source>
</evidence>
<proteinExistence type="inferred from homology"/>
<dbReference type="RefSeq" id="WP_070064950.1">
    <property type="nucleotide sequence ID" value="NZ_MJMG01000005.1"/>
</dbReference>
<dbReference type="SMART" id="SM00935">
    <property type="entry name" value="OmpH"/>
    <property type="match status" value="1"/>
</dbReference>
<dbReference type="EMBL" id="MJMG01000005">
    <property type="protein sequence ID" value="OEY86780.1"/>
    <property type="molecule type" value="Genomic_DNA"/>
</dbReference>
<dbReference type="SUPFAM" id="SSF111384">
    <property type="entry name" value="OmpH-like"/>
    <property type="match status" value="1"/>
</dbReference>
<dbReference type="GO" id="GO:0050821">
    <property type="term" value="P:protein stabilization"/>
    <property type="evidence" value="ECO:0007669"/>
    <property type="project" value="TreeGrafter"/>
</dbReference>
<dbReference type="Proteomes" id="UP000175679">
    <property type="component" value="Unassembled WGS sequence"/>
</dbReference>
<evidence type="ECO:0000256" key="2">
    <source>
        <dbReference type="ARBA" id="ARBA00022729"/>
    </source>
</evidence>
<accession>A0A1E7QJX9</accession>
<protein>
    <recommendedName>
        <fullName evidence="5">OmpH family outer membrane protein</fullName>
    </recommendedName>
</protein>
<dbReference type="InterPro" id="IPR024930">
    <property type="entry name" value="Skp_dom_sf"/>
</dbReference>
<gene>
    <name evidence="3" type="ORF">BIY23_01965</name>
</gene>
<evidence type="ECO:0008006" key="5">
    <source>
        <dbReference type="Google" id="ProtNLM"/>
    </source>
</evidence>
<dbReference type="PANTHER" id="PTHR35089">
    <property type="entry name" value="CHAPERONE PROTEIN SKP"/>
    <property type="match status" value="1"/>
</dbReference>
<name>A0A1E7QJX9_WOLPI</name>